<accession>A0A6M3IJZ0</accession>
<protein>
    <submittedName>
        <fullName evidence="1">Putative helicase</fullName>
    </submittedName>
</protein>
<dbReference type="AlphaFoldDB" id="A0A6M3IJZ0"/>
<sequence length="522" mass="59838">MNLTRHIIDTSVEKRILTGLIVSSKFCRKALSMINPQYLEIEYSRIILRWVSEYYKEYQQAPGLHIQHIFESKKIGLSAEIEDLVGSFLSDLSEKYSAEDEEKFNVDYLMDQLREHIRSKNLLRISNAITTSIQTGKIEQAEKEIEAYKSLTKATSKWVNPFDDFFIDEVLAEAEEYLFKFPGRLNELMPTGLMRDWLVGFMGPMKRGKSWWLMEVAVQALLTKLKVAFISLEMRDKRVALRIFKRLTALSKEGGMFRFPVFDCSRNQEGSCKMGKRRSMVRLLTQDGFIPSFERAPKNYLPCTVCRGKDSDDFIPASWFTSIRRDPMTLSKLKKGLRGFSDMWGVGNNFRLIAYPAYSANLKNVKADLEELEMNDGFVPDVIVVDYADILSPEDDRDTGRDKYDRTWKTLKGMAGQRYCLIVTATQSNKKTLDSRSVKSSDVSEDIRKFAHVDAMFGIHQTPQEKKRGIIRLSVLGLRDDDFDSTQQITVLQDLSAGQTVLDSEVGVLEDPLIPTQEEEGI</sequence>
<keyword evidence="1" id="KW-0378">Hydrolase</keyword>
<dbReference type="GO" id="GO:0004386">
    <property type="term" value="F:helicase activity"/>
    <property type="evidence" value="ECO:0007669"/>
    <property type="project" value="UniProtKB-KW"/>
</dbReference>
<keyword evidence="1" id="KW-0067">ATP-binding</keyword>
<keyword evidence="1" id="KW-0547">Nucleotide-binding</keyword>
<dbReference type="InterPro" id="IPR027417">
    <property type="entry name" value="P-loop_NTPase"/>
</dbReference>
<name>A0A6M3IJZ0_9ZZZZ</name>
<dbReference type="SUPFAM" id="SSF52540">
    <property type="entry name" value="P-loop containing nucleoside triphosphate hydrolases"/>
    <property type="match status" value="1"/>
</dbReference>
<dbReference type="EMBL" id="MT141270">
    <property type="protein sequence ID" value="QJA57387.1"/>
    <property type="molecule type" value="Genomic_DNA"/>
</dbReference>
<keyword evidence="1" id="KW-0347">Helicase</keyword>
<organism evidence="1">
    <name type="scientific">viral metagenome</name>
    <dbReference type="NCBI Taxonomy" id="1070528"/>
    <lineage>
        <taxon>unclassified sequences</taxon>
        <taxon>metagenomes</taxon>
        <taxon>organismal metagenomes</taxon>
    </lineage>
</organism>
<reference evidence="1" key="1">
    <citation type="submission" date="2020-03" db="EMBL/GenBank/DDBJ databases">
        <title>The deep terrestrial virosphere.</title>
        <authorList>
            <person name="Holmfeldt K."/>
            <person name="Nilsson E."/>
            <person name="Simone D."/>
            <person name="Lopez-Fernandez M."/>
            <person name="Wu X."/>
            <person name="de Brujin I."/>
            <person name="Lundin D."/>
            <person name="Andersson A."/>
            <person name="Bertilsson S."/>
            <person name="Dopson M."/>
        </authorList>
    </citation>
    <scope>NUCLEOTIDE SEQUENCE</scope>
    <source>
        <strain evidence="1">MM415B01653</strain>
    </source>
</reference>
<gene>
    <name evidence="1" type="ORF">MM415B01653_0011</name>
</gene>
<evidence type="ECO:0000313" key="1">
    <source>
        <dbReference type="EMBL" id="QJA57387.1"/>
    </source>
</evidence>
<dbReference type="Gene3D" id="3.40.50.300">
    <property type="entry name" value="P-loop containing nucleotide triphosphate hydrolases"/>
    <property type="match status" value="1"/>
</dbReference>
<proteinExistence type="predicted"/>